<reference evidence="2 3" key="1">
    <citation type="submission" date="2023-10" db="EMBL/GenBank/DDBJ databases">
        <title>The genome sequence of Streptomyces sp. HUAS YS2.</title>
        <authorList>
            <person name="Mo P."/>
        </authorList>
    </citation>
    <scope>NUCLEOTIDE SEQUENCE [LARGE SCALE GENOMIC DNA]</scope>
    <source>
        <strain evidence="2 3">HUAS YS2</strain>
    </source>
</reference>
<accession>A0ABZ0LQA3</accession>
<dbReference type="EMBL" id="CP137573">
    <property type="protein sequence ID" value="WOX20969.1"/>
    <property type="molecule type" value="Genomic_DNA"/>
</dbReference>
<name>A0ABZ0LQA3_9ACTN</name>
<gene>
    <name evidence="2" type="ORF">R2D22_06025</name>
</gene>
<keyword evidence="1" id="KW-0812">Transmembrane</keyword>
<evidence type="ECO:0000256" key="1">
    <source>
        <dbReference type="SAM" id="Phobius"/>
    </source>
</evidence>
<keyword evidence="3" id="KW-1185">Reference proteome</keyword>
<evidence type="ECO:0000313" key="2">
    <source>
        <dbReference type="EMBL" id="WOX20969.1"/>
    </source>
</evidence>
<evidence type="ECO:0008006" key="4">
    <source>
        <dbReference type="Google" id="ProtNLM"/>
    </source>
</evidence>
<evidence type="ECO:0000313" key="3">
    <source>
        <dbReference type="Proteomes" id="UP001301731"/>
    </source>
</evidence>
<dbReference type="RefSeq" id="WP_318101732.1">
    <property type="nucleotide sequence ID" value="NZ_CP137573.1"/>
</dbReference>
<dbReference type="Proteomes" id="UP001301731">
    <property type="component" value="Chromosome"/>
</dbReference>
<protein>
    <recommendedName>
        <fullName evidence="4">Integral membrane protein</fullName>
    </recommendedName>
</protein>
<organism evidence="2 3">
    <name type="scientific">Streptomyces solicathayae</name>
    <dbReference type="NCBI Taxonomy" id="3081768"/>
    <lineage>
        <taxon>Bacteria</taxon>
        <taxon>Bacillati</taxon>
        <taxon>Actinomycetota</taxon>
        <taxon>Actinomycetes</taxon>
        <taxon>Kitasatosporales</taxon>
        <taxon>Streptomycetaceae</taxon>
        <taxon>Streptomyces</taxon>
    </lineage>
</organism>
<keyword evidence="1" id="KW-0472">Membrane</keyword>
<proteinExistence type="predicted"/>
<sequence length="63" mass="6933">MSGDNGDDHADHEHEHDEDARKRVELLWRIGTLVALVAFVVFLISIYEDPGPVCGTGQDKGPC</sequence>
<keyword evidence="1" id="KW-1133">Transmembrane helix</keyword>
<feature type="transmembrane region" description="Helical" evidence="1">
    <location>
        <begin position="26"/>
        <end position="47"/>
    </location>
</feature>